<keyword evidence="7" id="KW-1185">Reference proteome</keyword>
<feature type="coiled-coil region" evidence="4">
    <location>
        <begin position="111"/>
        <end position="138"/>
    </location>
</feature>
<keyword evidence="1" id="KW-0805">Transcription regulation</keyword>
<proteinExistence type="predicted"/>
<accession>A0ABZ0B4X3</accession>
<dbReference type="InterPro" id="IPR036390">
    <property type="entry name" value="WH_DNA-bd_sf"/>
</dbReference>
<dbReference type="Proteomes" id="UP001302249">
    <property type="component" value="Chromosome"/>
</dbReference>
<feature type="domain" description="HTH gntR-type" evidence="5">
    <location>
        <begin position="6"/>
        <end position="74"/>
    </location>
</feature>
<evidence type="ECO:0000256" key="2">
    <source>
        <dbReference type="ARBA" id="ARBA00023125"/>
    </source>
</evidence>
<dbReference type="Gene3D" id="1.20.120.530">
    <property type="entry name" value="GntR ligand-binding domain-like"/>
    <property type="match status" value="1"/>
</dbReference>
<dbReference type="PANTHER" id="PTHR43537:SF44">
    <property type="entry name" value="GNTR FAMILY REGULATORY PROTEIN"/>
    <property type="match status" value="1"/>
</dbReference>
<dbReference type="PRINTS" id="PR00035">
    <property type="entry name" value="HTHGNTR"/>
</dbReference>
<sequence length="232" mass="25186">MTDRGGRLSERIYGRIIELIISEGLDAGERLPAEGALATRLGVSRPVIREALSRLVSDGIVETRQGSGSFVRVSPAQQLTHYLPGDALAQIIGIFELRMALEPVAAALAAARRSDAQLEALEHALGELKRTAETREAAQDIDQGFHLIVVQASANTAFEDAYRAVSEGILKGMRAGLAISRADDMPVTDVEEHAAIFRAIRARDGDAASLSMRWHLHCSRQRLINRSSVRPS</sequence>
<protein>
    <submittedName>
        <fullName evidence="6">FadR/GntR family transcriptional regulator</fullName>
    </submittedName>
</protein>
<dbReference type="PANTHER" id="PTHR43537">
    <property type="entry name" value="TRANSCRIPTIONAL REGULATOR, GNTR FAMILY"/>
    <property type="match status" value="1"/>
</dbReference>
<dbReference type="EMBL" id="CP135076">
    <property type="protein sequence ID" value="WNO52423.1"/>
    <property type="molecule type" value="Genomic_DNA"/>
</dbReference>
<dbReference type="InterPro" id="IPR011711">
    <property type="entry name" value="GntR_C"/>
</dbReference>
<reference evidence="6 7" key="1">
    <citation type="submission" date="2023-09" db="EMBL/GenBank/DDBJ databases">
        <authorList>
            <person name="Rey-Velasco X."/>
        </authorList>
    </citation>
    <scope>NUCLEOTIDE SEQUENCE [LARGE SCALE GENOMIC DNA]</scope>
    <source>
        <strain evidence="6 7">W311</strain>
    </source>
</reference>
<evidence type="ECO:0000256" key="1">
    <source>
        <dbReference type="ARBA" id="ARBA00023015"/>
    </source>
</evidence>
<name>A0ABZ0B4X3_9SPHN</name>
<dbReference type="Gene3D" id="1.10.10.10">
    <property type="entry name" value="Winged helix-like DNA-binding domain superfamily/Winged helix DNA-binding domain"/>
    <property type="match status" value="1"/>
</dbReference>
<dbReference type="CDD" id="cd07377">
    <property type="entry name" value="WHTH_GntR"/>
    <property type="match status" value="1"/>
</dbReference>
<dbReference type="SMART" id="SM00345">
    <property type="entry name" value="HTH_GNTR"/>
    <property type="match status" value="1"/>
</dbReference>
<gene>
    <name evidence="6" type="ORF">RPR59_07990</name>
</gene>
<organism evidence="6 7">
    <name type="scientific">Stakelama saccharophila</name>
    <dbReference type="NCBI Taxonomy" id="3075605"/>
    <lineage>
        <taxon>Bacteria</taxon>
        <taxon>Pseudomonadati</taxon>
        <taxon>Pseudomonadota</taxon>
        <taxon>Alphaproteobacteria</taxon>
        <taxon>Sphingomonadales</taxon>
        <taxon>Sphingomonadaceae</taxon>
        <taxon>Stakelama</taxon>
    </lineage>
</organism>
<dbReference type="RefSeq" id="WP_313912852.1">
    <property type="nucleotide sequence ID" value="NZ_CP135076.1"/>
</dbReference>
<dbReference type="InterPro" id="IPR000524">
    <property type="entry name" value="Tscrpt_reg_HTH_GntR"/>
</dbReference>
<dbReference type="SUPFAM" id="SSF46785">
    <property type="entry name" value="Winged helix' DNA-binding domain"/>
    <property type="match status" value="1"/>
</dbReference>
<dbReference type="SUPFAM" id="SSF48008">
    <property type="entry name" value="GntR ligand-binding domain-like"/>
    <property type="match status" value="1"/>
</dbReference>
<keyword evidence="3" id="KW-0804">Transcription</keyword>
<dbReference type="SMART" id="SM00895">
    <property type="entry name" value="FCD"/>
    <property type="match status" value="1"/>
</dbReference>
<evidence type="ECO:0000313" key="6">
    <source>
        <dbReference type="EMBL" id="WNO52423.1"/>
    </source>
</evidence>
<evidence type="ECO:0000259" key="5">
    <source>
        <dbReference type="PROSITE" id="PS50949"/>
    </source>
</evidence>
<dbReference type="PROSITE" id="PS50949">
    <property type="entry name" value="HTH_GNTR"/>
    <property type="match status" value="1"/>
</dbReference>
<dbReference type="Pfam" id="PF00392">
    <property type="entry name" value="GntR"/>
    <property type="match status" value="1"/>
</dbReference>
<evidence type="ECO:0000256" key="4">
    <source>
        <dbReference type="SAM" id="Coils"/>
    </source>
</evidence>
<evidence type="ECO:0000313" key="7">
    <source>
        <dbReference type="Proteomes" id="UP001302249"/>
    </source>
</evidence>
<dbReference type="InterPro" id="IPR036388">
    <property type="entry name" value="WH-like_DNA-bd_sf"/>
</dbReference>
<keyword evidence="4" id="KW-0175">Coiled coil</keyword>
<evidence type="ECO:0000256" key="3">
    <source>
        <dbReference type="ARBA" id="ARBA00023163"/>
    </source>
</evidence>
<keyword evidence="2" id="KW-0238">DNA-binding</keyword>
<dbReference type="Pfam" id="PF07729">
    <property type="entry name" value="FCD"/>
    <property type="match status" value="1"/>
</dbReference>
<dbReference type="InterPro" id="IPR008920">
    <property type="entry name" value="TF_FadR/GntR_C"/>
</dbReference>